<feature type="region of interest" description="Disordered" evidence="6">
    <location>
        <begin position="190"/>
        <end position="277"/>
    </location>
</feature>
<evidence type="ECO:0000256" key="1">
    <source>
        <dbReference type="ARBA" id="ARBA00004245"/>
    </source>
</evidence>
<evidence type="ECO:0000259" key="7">
    <source>
        <dbReference type="Pfam" id="PF04130"/>
    </source>
</evidence>
<dbReference type="GO" id="GO:0031122">
    <property type="term" value="P:cytoplasmic microtubule organization"/>
    <property type="evidence" value="ECO:0007669"/>
    <property type="project" value="TreeGrafter"/>
</dbReference>
<evidence type="ECO:0000256" key="4">
    <source>
        <dbReference type="ARBA" id="ARBA00022701"/>
    </source>
</evidence>
<dbReference type="EMBL" id="JXNT01000005">
    <property type="protein sequence ID" value="ODM19280.1"/>
    <property type="molecule type" value="Genomic_DNA"/>
</dbReference>
<feature type="region of interest" description="Disordered" evidence="6">
    <location>
        <begin position="939"/>
        <end position="985"/>
    </location>
</feature>
<dbReference type="GO" id="GO:0051321">
    <property type="term" value="P:meiotic cell cycle"/>
    <property type="evidence" value="ECO:0007669"/>
    <property type="project" value="TreeGrafter"/>
</dbReference>
<dbReference type="GO" id="GO:0043015">
    <property type="term" value="F:gamma-tubulin binding"/>
    <property type="evidence" value="ECO:0007669"/>
    <property type="project" value="InterPro"/>
</dbReference>
<dbReference type="InterPro" id="IPR040457">
    <property type="entry name" value="GCP_C"/>
</dbReference>
<proteinExistence type="inferred from homology"/>
<feature type="compositionally biased region" description="Basic and acidic residues" evidence="6">
    <location>
        <begin position="942"/>
        <end position="954"/>
    </location>
</feature>
<evidence type="ECO:0000256" key="2">
    <source>
        <dbReference type="ARBA" id="ARBA00010337"/>
    </source>
</evidence>
<dbReference type="GO" id="GO:0044732">
    <property type="term" value="C:mitotic spindle pole body"/>
    <property type="evidence" value="ECO:0007669"/>
    <property type="project" value="TreeGrafter"/>
</dbReference>
<dbReference type="InterPro" id="IPR041470">
    <property type="entry name" value="GCP_N"/>
</dbReference>
<dbReference type="OrthoDB" id="5860513at2759"/>
<feature type="domain" description="Gamma tubulin complex component C-terminal" evidence="7">
    <location>
        <begin position="585"/>
        <end position="932"/>
    </location>
</feature>
<dbReference type="Gene3D" id="1.20.120.1900">
    <property type="entry name" value="Gamma-tubulin complex, C-terminal domain"/>
    <property type="match status" value="1"/>
</dbReference>
<dbReference type="GO" id="GO:0000922">
    <property type="term" value="C:spindle pole"/>
    <property type="evidence" value="ECO:0007669"/>
    <property type="project" value="InterPro"/>
</dbReference>
<dbReference type="GO" id="GO:0051011">
    <property type="term" value="F:microtubule minus-end binding"/>
    <property type="evidence" value="ECO:0007669"/>
    <property type="project" value="TreeGrafter"/>
</dbReference>
<dbReference type="GO" id="GO:0000278">
    <property type="term" value="P:mitotic cell cycle"/>
    <property type="evidence" value="ECO:0007669"/>
    <property type="project" value="TreeGrafter"/>
</dbReference>
<evidence type="ECO:0000313" key="9">
    <source>
        <dbReference type="EMBL" id="ODM19280.1"/>
    </source>
</evidence>
<keyword evidence="3" id="KW-0963">Cytoplasm</keyword>
<keyword evidence="4" id="KW-0493">Microtubule</keyword>
<dbReference type="STRING" id="573508.A0A1E3BE78"/>
<evidence type="ECO:0000256" key="3">
    <source>
        <dbReference type="ARBA" id="ARBA00022490"/>
    </source>
</evidence>
<keyword evidence="5" id="KW-0206">Cytoskeleton</keyword>
<evidence type="ECO:0000259" key="8">
    <source>
        <dbReference type="Pfam" id="PF17681"/>
    </source>
</evidence>
<dbReference type="GO" id="GO:0051225">
    <property type="term" value="P:spindle assembly"/>
    <property type="evidence" value="ECO:0007669"/>
    <property type="project" value="TreeGrafter"/>
</dbReference>
<keyword evidence="10" id="KW-1185">Reference proteome</keyword>
<dbReference type="InterPro" id="IPR042241">
    <property type="entry name" value="GCP_C_sf"/>
</dbReference>
<dbReference type="GO" id="GO:0000930">
    <property type="term" value="C:gamma-tubulin complex"/>
    <property type="evidence" value="ECO:0007669"/>
    <property type="project" value="TreeGrafter"/>
</dbReference>
<dbReference type="Proteomes" id="UP000094569">
    <property type="component" value="Unassembled WGS sequence"/>
</dbReference>
<dbReference type="InterPro" id="IPR007259">
    <property type="entry name" value="GCP"/>
</dbReference>
<feature type="compositionally biased region" description="Basic and acidic residues" evidence="6">
    <location>
        <begin position="210"/>
        <end position="234"/>
    </location>
</feature>
<protein>
    <submittedName>
        <fullName evidence="9">Uncharacterized protein</fullName>
    </submittedName>
</protein>
<comment type="caution">
    <text evidence="9">The sequence shown here is derived from an EMBL/GenBank/DDBJ whole genome shotgun (WGS) entry which is preliminary data.</text>
</comment>
<comment type="similarity">
    <text evidence="2">Belongs to the TUBGCP family.</text>
</comment>
<dbReference type="VEuPathDB" id="FungiDB:SI65_05897"/>
<evidence type="ECO:0000313" key="10">
    <source>
        <dbReference type="Proteomes" id="UP000094569"/>
    </source>
</evidence>
<evidence type="ECO:0000256" key="5">
    <source>
        <dbReference type="ARBA" id="ARBA00023212"/>
    </source>
</evidence>
<dbReference type="Pfam" id="PF17681">
    <property type="entry name" value="GCP_N_terminal"/>
    <property type="match status" value="1"/>
</dbReference>
<evidence type="ECO:0000256" key="6">
    <source>
        <dbReference type="SAM" id="MobiDB-lite"/>
    </source>
</evidence>
<dbReference type="AlphaFoldDB" id="A0A1E3BE78"/>
<feature type="domain" description="Gamma tubulin complex component protein N-terminal" evidence="8">
    <location>
        <begin position="281"/>
        <end position="582"/>
    </location>
</feature>
<sequence>MSSRHPTRPRRIDDALSQLIDSLTPPLTLSDLSPEASYSQDPEALLAAAEERRHHENLQRAWHVVDAHATTPANNDLNSPIGPAGYGIHRRGSLAGENINNASDLIKRKLLRENASPDKAVRFSNLYSRLLTQPVLSQKWAILFLLYRLSGDEESMDEEMLGVEEEGNRSPLMEEGNLQSMLQRGRYYSDEEGPAISESASQRPPAPSTRLERHSSLRRQEYERDGDEYERAREPQPQPRPARSRANTGPREIPMEEQRPVSQPSTEEQQKLVKPPEQGLLRDLPYNLQGLSSSNLEFSSSSTLKLPLTLPIPMVSLLNSLAEPCLLYRGLSSFVDSSDGGLVSQSLRAALSHELRSYLGLVATLEGEIRRVLSIPSDTDDNESRSVLKGGVTLKRCVVWTRDATMALRLMSLIVEEAQSKKGGQLISLIHGFSTSHGDPFVCAFAEKLLAHITRPFYEMLRHWIYDGELSDPFQEFFVVEPEFRPSTDPRRIATSVWEDKYKLDDNMVPSIITQEFAKKVFLIGKSLNFIRYGCGDSGWVGAYSKETSKELRYGDTASLETSIDEAYKTTMARLIRLMDEKFKLFDHLHALKKYLLLGQGDFIALLMESLASNLDRPANSQYRHNLTAQLEHAIRASNAQYDSPDVLRRLDARMLELSHGEIGWDCFTLEYKIDAPVDVVITPWGSTQYLKVFNFLWRVKRVEFALGSIWRRCMTGARGVLRAVDDKVGSDWKRARCAIAEMIHFVNQLQYYILFEVIEASWDQLQTAISKPGCTLDDLIEAHTKYLNSITHKGLLGSTSSLKKDPSTGKEEGFLTQLHSILKIMLAYKDVVDGLYSFSVAEFTRRQELSAKIENRTAQGRWGVSEHNNLDNAPGGELPSDDHMLSSLRARLTELSAEFRSRLNILLGDLAYQPDVDMRFLGVVMNFNDVYEPVRRRRVPASREREKEKEKERLKRKAAAANAAAGNGGKSAGASTVGGEGANA</sequence>
<dbReference type="PANTHER" id="PTHR19302:SF14">
    <property type="entry name" value="GAMMA-TUBULIN COMPLEX COMPONENT 3"/>
    <property type="match status" value="1"/>
</dbReference>
<comment type="subcellular location">
    <subcellularLocation>
        <location evidence="1">Cytoplasm</location>
        <location evidence="1">Cytoskeleton</location>
    </subcellularLocation>
</comment>
<name>A0A1E3BE78_ASPCR</name>
<gene>
    <name evidence="9" type="ORF">SI65_05897</name>
</gene>
<organism evidence="9 10">
    <name type="scientific">Aspergillus cristatus</name>
    <name type="common">Chinese Fuzhuan brick tea-fermentation fungus</name>
    <name type="synonym">Eurotium cristatum</name>
    <dbReference type="NCBI Taxonomy" id="573508"/>
    <lineage>
        <taxon>Eukaryota</taxon>
        <taxon>Fungi</taxon>
        <taxon>Dikarya</taxon>
        <taxon>Ascomycota</taxon>
        <taxon>Pezizomycotina</taxon>
        <taxon>Eurotiomycetes</taxon>
        <taxon>Eurotiomycetidae</taxon>
        <taxon>Eurotiales</taxon>
        <taxon>Aspergillaceae</taxon>
        <taxon>Aspergillus</taxon>
        <taxon>Aspergillus subgen. Aspergillus</taxon>
    </lineage>
</organism>
<reference evidence="9 10" key="1">
    <citation type="journal article" date="2016" name="BMC Genomics">
        <title>Comparative genomic and transcriptomic analyses of the Fuzhuan brick tea-fermentation fungus Aspergillus cristatus.</title>
        <authorList>
            <person name="Ge Y."/>
            <person name="Wang Y."/>
            <person name="Liu Y."/>
            <person name="Tan Y."/>
            <person name="Ren X."/>
            <person name="Zhang X."/>
            <person name="Hyde K.D."/>
            <person name="Liu Y."/>
            <person name="Liu Z."/>
        </authorList>
    </citation>
    <scope>NUCLEOTIDE SEQUENCE [LARGE SCALE GENOMIC DNA]</scope>
    <source>
        <strain evidence="9 10">GZAAS20.1005</strain>
    </source>
</reference>
<feature type="compositionally biased region" description="Gly residues" evidence="6">
    <location>
        <begin position="967"/>
        <end position="985"/>
    </location>
</feature>
<dbReference type="PANTHER" id="PTHR19302">
    <property type="entry name" value="GAMMA TUBULIN COMPLEX PROTEIN"/>
    <property type="match status" value="1"/>
</dbReference>
<dbReference type="GO" id="GO:0005874">
    <property type="term" value="C:microtubule"/>
    <property type="evidence" value="ECO:0007669"/>
    <property type="project" value="UniProtKB-KW"/>
</dbReference>
<accession>A0A1E3BE78</accession>
<dbReference type="GO" id="GO:0007020">
    <property type="term" value="P:microtubule nucleation"/>
    <property type="evidence" value="ECO:0007669"/>
    <property type="project" value="InterPro"/>
</dbReference>
<dbReference type="Pfam" id="PF04130">
    <property type="entry name" value="GCP_C_terminal"/>
    <property type="match status" value="1"/>
</dbReference>